<comment type="caution">
    <text evidence="2">The sequence shown here is derived from an EMBL/GenBank/DDBJ whole genome shotgun (WGS) entry which is preliminary data.</text>
</comment>
<sequence>MDFQSFIPGLNRSSPGPTGAGAAIGGPSYPNFDSNNNISTLSPQDDQPYSIEHLLAEARPYAPILTAQLQANEVNGHVASPQQYSSIPPQMAQTAQEIKQEIKPEVKQENMQIQPNGSEVEIDVPRVLLYGEQGGEEDKHVISRSSLAKLPKNVLANLVKDGEREGTILRLGSIPHWESVLRLADYLDHGDYRPFAPQTPLEYLDATGTALPWTHRESPKAVEVPRATYDLFCREIDFYLFLSKIGFAALRKISAERLCTRYPKSAQSIWTLVDRVHQVASKEEDTGLLQRLVEYININNKEVINLPEFVPLLRKLTRGRPPLGPVLFEAFITVSQAARRDLLKLQASLAGPDVPAEPLSIMQRITAPSTVKPSQEQLPPRRQEHPERPDFSSPFSAYNISPLIEILRHQNLVIANDNGYGTLVREGSRSGRNREFEFVRGELLVADREGSTVNGRHNIKVMNSRGEVGDILRTLVKKVPASLGVLNPDSAVNDGNRSPPDREQRNFNPNPFPGYRGRSRSPPPRRRYHP</sequence>
<feature type="compositionally biased region" description="Polar residues" evidence="1">
    <location>
        <begin position="366"/>
        <end position="377"/>
    </location>
</feature>
<dbReference type="Proteomes" id="UP000800235">
    <property type="component" value="Unassembled WGS sequence"/>
</dbReference>
<dbReference type="OrthoDB" id="3944830at2759"/>
<feature type="compositionally biased region" description="Basic residues" evidence="1">
    <location>
        <begin position="517"/>
        <end position="530"/>
    </location>
</feature>
<gene>
    <name evidence="2" type="ORF">EJ08DRAFT_54366</name>
</gene>
<feature type="compositionally biased region" description="Basic and acidic residues" evidence="1">
    <location>
        <begin position="379"/>
        <end position="390"/>
    </location>
</feature>
<dbReference type="EMBL" id="MU007127">
    <property type="protein sequence ID" value="KAF2418514.1"/>
    <property type="molecule type" value="Genomic_DNA"/>
</dbReference>
<evidence type="ECO:0000313" key="2">
    <source>
        <dbReference type="EMBL" id="KAF2418514.1"/>
    </source>
</evidence>
<organism evidence="2 3">
    <name type="scientific">Tothia fuscella</name>
    <dbReference type="NCBI Taxonomy" id="1048955"/>
    <lineage>
        <taxon>Eukaryota</taxon>
        <taxon>Fungi</taxon>
        <taxon>Dikarya</taxon>
        <taxon>Ascomycota</taxon>
        <taxon>Pezizomycotina</taxon>
        <taxon>Dothideomycetes</taxon>
        <taxon>Pleosporomycetidae</taxon>
        <taxon>Venturiales</taxon>
        <taxon>Cylindrosympodiaceae</taxon>
        <taxon>Tothia</taxon>
    </lineage>
</organism>
<feature type="compositionally biased region" description="Polar residues" evidence="1">
    <location>
        <begin position="31"/>
        <end position="45"/>
    </location>
</feature>
<proteinExistence type="predicted"/>
<evidence type="ECO:0000313" key="3">
    <source>
        <dbReference type="Proteomes" id="UP000800235"/>
    </source>
</evidence>
<feature type="region of interest" description="Disordered" evidence="1">
    <location>
        <begin position="366"/>
        <end position="392"/>
    </location>
</feature>
<keyword evidence="3" id="KW-1185">Reference proteome</keyword>
<protein>
    <submittedName>
        <fullName evidence="2">Uncharacterized protein</fullName>
    </submittedName>
</protein>
<feature type="region of interest" description="Disordered" evidence="1">
    <location>
        <begin position="1"/>
        <end position="45"/>
    </location>
</feature>
<dbReference type="AlphaFoldDB" id="A0A9P4NFE4"/>
<evidence type="ECO:0000256" key="1">
    <source>
        <dbReference type="SAM" id="MobiDB-lite"/>
    </source>
</evidence>
<accession>A0A9P4NFE4</accession>
<name>A0A9P4NFE4_9PEZI</name>
<feature type="region of interest" description="Disordered" evidence="1">
    <location>
        <begin position="486"/>
        <end position="530"/>
    </location>
</feature>
<reference evidence="2" key="1">
    <citation type="journal article" date="2020" name="Stud. Mycol.">
        <title>101 Dothideomycetes genomes: a test case for predicting lifestyles and emergence of pathogens.</title>
        <authorList>
            <person name="Haridas S."/>
            <person name="Albert R."/>
            <person name="Binder M."/>
            <person name="Bloem J."/>
            <person name="Labutti K."/>
            <person name="Salamov A."/>
            <person name="Andreopoulos B."/>
            <person name="Baker S."/>
            <person name="Barry K."/>
            <person name="Bills G."/>
            <person name="Bluhm B."/>
            <person name="Cannon C."/>
            <person name="Castanera R."/>
            <person name="Culley D."/>
            <person name="Daum C."/>
            <person name="Ezra D."/>
            <person name="Gonzalez J."/>
            <person name="Henrissat B."/>
            <person name="Kuo A."/>
            <person name="Liang C."/>
            <person name="Lipzen A."/>
            <person name="Lutzoni F."/>
            <person name="Magnuson J."/>
            <person name="Mondo S."/>
            <person name="Nolan M."/>
            <person name="Ohm R."/>
            <person name="Pangilinan J."/>
            <person name="Park H.-J."/>
            <person name="Ramirez L."/>
            <person name="Alfaro M."/>
            <person name="Sun H."/>
            <person name="Tritt A."/>
            <person name="Yoshinaga Y."/>
            <person name="Zwiers L.-H."/>
            <person name="Turgeon B."/>
            <person name="Goodwin S."/>
            <person name="Spatafora J."/>
            <person name="Crous P."/>
            <person name="Grigoriev I."/>
        </authorList>
    </citation>
    <scope>NUCLEOTIDE SEQUENCE</scope>
    <source>
        <strain evidence="2">CBS 130266</strain>
    </source>
</reference>